<keyword evidence="3" id="KW-0328">Glycosyltransferase</keyword>
<dbReference type="EMBL" id="CP001736">
    <property type="protein sequence ID" value="ADB29789.1"/>
    <property type="molecule type" value="Genomic_DNA"/>
</dbReference>
<evidence type="ECO:0000256" key="4">
    <source>
        <dbReference type="ARBA" id="ARBA00022679"/>
    </source>
</evidence>
<feature type="domain" description="Glycosyltransferase 2-like" evidence="5">
    <location>
        <begin position="17"/>
        <end position="164"/>
    </location>
</feature>
<dbReference type="CAZy" id="GT2">
    <property type="family name" value="Glycosyltransferase Family 2"/>
</dbReference>
<dbReference type="GO" id="GO:0016757">
    <property type="term" value="F:glycosyltransferase activity"/>
    <property type="evidence" value="ECO:0007669"/>
    <property type="project" value="UniProtKB-KW"/>
</dbReference>
<dbReference type="PANTHER" id="PTHR43179:SF12">
    <property type="entry name" value="GALACTOFURANOSYLTRANSFERASE GLFT2"/>
    <property type="match status" value="1"/>
</dbReference>
<dbReference type="HOGENOM" id="CLU_060110_0_0_11"/>
<dbReference type="Gene3D" id="3.90.550.10">
    <property type="entry name" value="Spore Coat Polysaccharide Biosynthesis Protein SpsA, Chain A"/>
    <property type="match status" value="1"/>
</dbReference>
<dbReference type="KEGG" id="kfl:Kfla_0668"/>
<evidence type="ECO:0000256" key="1">
    <source>
        <dbReference type="ARBA" id="ARBA00004776"/>
    </source>
</evidence>
<organism evidence="6 7">
    <name type="scientific">Kribbella flavida (strain DSM 17836 / JCM 10339 / NBRC 14399)</name>
    <dbReference type="NCBI Taxonomy" id="479435"/>
    <lineage>
        <taxon>Bacteria</taxon>
        <taxon>Bacillati</taxon>
        <taxon>Actinomycetota</taxon>
        <taxon>Actinomycetes</taxon>
        <taxon>Propionibacteriales</taxon>
        <taxon>Kribbellaceae</taxon>
        <taxon>Kribbella</taxon>
    </lineage>
</organism>
<accession>D2PXE1</accession>
<dbReference type="PANTHER" id="PTHR43179">
    <property type="entry name" value="RHAMNOSYLTRANSFERASE WBBL"/>
    <property type="match status" value="1"/>
</dbReference>
<dbReference type="OrthoDB" id="9787979at2"/>
<evidence type="ECO:0000313" key="6">
    <source>
        <dbReference type="EMBL" id="ADB29789.1"/>
    </source>
</evidence>
<proteinExistence type="inferred from homology"/>
<dbReference type="AlphaFoldDB" id="D2PXE1"/>
<dbReference type="Pfam" id="PF00535">
    <property type="entry name" value="Glycos_transf_2"/>
    <property type="match status" value="1"/>
</dbReference>
<protein>
    <submittedName>
        <fullName evidence="6">Glycosyl transferase family 2</fullName>
    </submittedName>
</protein>
<reference evidence="7" key="1">
    <citation type="submission" date="2009-09" db="EMBL/GenBank/DDBJ databases">
        <title>The complete genome of Kribbella flavida DSM 17836.</title>
        <authorList>
            <consortium name="US DOE Joint Genome Institute (JGI-PGF)"/>
            <person name="Lucas S."/>
            <person name="Copeland A."/>
            <person name="Lapidus A."/>
            <person name="Glavina del Rio T."/>
            <person name="Dalin E."/>
            <person name="Tice H."/>
            <person name="Bruce D."/>
            <person name="Goodwin L."/>
            <person name="Pitluck S."/>
            <person name="Kyrpides N."/>
            <person name="Mavromatis K."/>
            <person name="Ivanova N."/>
            <person name="Saunders E."/>
            <person name="Brettin T."/>
            <person name="Detter J.C."/>
            <person name="Han C."/>
            <person name="Larimer F."/>
            <person name="Land M."/>
            <person name="Hauser L."/>
            <person name="Markowitz V."/>
            <person name="Cheng J.-F."/>
            <person name="Hugenholtz P."/>
            <person name="Woyke T."/>
            <person name="Wu D."/>
            <person name="Pukall R."/>
            <person name="Klenk H.-P."/>
            <person name="Eisen J.A."/>
        </authorList>
    </citation>
    <scope>NUCLEOTIDE SEQUENCE [LARGE SCALE GENOMIC DNA]</scope>
    <source>
        <strain evidence="7">DSM 17836 / JCM 10339 / NBRC 14399</strain>
    </source>
</reference>
<dbReference type="InterPro" id="IPR001173">
    <property type="entry name" value="Glyco_trans_2-like"/>
</dbReference>
<dbReference type="STRING" id="479435.Kfla_0668"/>
<dbReference type="InterPro" id="IPR029044">
    <property type="entry name" value="Nucleotide-diphossugar_trans"/>
</dbReference>
<comment type="similarity">
    <text evidence="2">Belongs to the glycosyltransferase 2 family.</text>
</comment>
<dbReference type="Proteomes" id="UP000007967">
    <property type="component" value="Chromosome"/>
</dbReference>
<gene>
    <name evidence="6" type="ordered locus">Kfla_0668</name>
</gene>
<evidence type="ECO:0000256" key="3">
    <source>
        <dbReference type="ARBA" id="ARBA00022676"/>
    </source>
</evidence>
<dbReference type="RefSeq" id="WP_012918345.1">
    <property type="nucleotide sequence ID" value="NC_013729.1"/>
</dbReference>
<name>D2PXE1_KRIFD</name>
<dbReference type="SUPFAM" id="SSF53448">
    <property type="entry name" value="Nucleotide-diphospho-sugar transferases"/>
    <property type="match status" value="1"/>
</dbReference>
<keyword evidence="7" id="KW-1185">Reference proteome</keyword>
<keyword evidence="4 6" id="KW-0808">Transferase</keyword>
<evidence type="ECO:0000259" key="5">
    <source>
        <dbReference type="Pfam" id="PF00535"/>
    </source>
</evidence>
<evidence type="ECO:0000256" key="2">
    <source>
        <dbReference type="ARBA" id="ARBA00006739"/>
    </source>
</evidence>
<reference evidence="6 7" key="2">
    <citation type="journal article" date="2010" name="Stand. Genomic Sci.">
        <title>Complete genome sequence of Kribbella flavida type strain (IFO 14399).</title>
        <authorList>
            <person name="Pukall R."/>
            <person name="Lapidus A."/>
            <person name="Glavina Del Rio T."/>
            <person name="Copeland A."/>
            <person name="Tice H."/>
            <person name="Cheng J.-F."/>
            <person name="Lucas S."/>
            <person name="Chen F."/>
            <person name="Nolan M."/>
            <person name="LaButti K."/>
            <person name="Pati A."/>
            <person name="Ivanova N."/>
            <person name="Mavrommatis K."/>
            <person name="Mikhailova N."/>
            <person name="Pitluck S."/>
            <person name="Bruce D."/>
            <person name="Goodwin L."/>
            <person name="Land M."/>
            <person name="Hauser L."/>
            <person name="Chang Y.-J."/>
            <person name="Jeffries C.D."/>
            <person name="Chen A."/>
            <person name="Palaniappan K."/>
            <person name="Chain P."/>
            <person name="Rohde M."/>
            <person name="Goeker M."/>
            <person name="Bristow J."/>
            <person name="Eisen J.A."/>
            <person name="Markowitz V."/>
            <person name="Hugenholtz P."/>
            <person name="Kyrpides N.C."/>
            <person name="Klenk H.-P."/>
            <person name="Brettin T."/>
        </authorList>
    </citation>
    <scope>NUCLEOTIDE SEQUENCE [LARGE SCALE GENOMIC DNA]</scope>
    <source>
        <strain evidence="7">DSM 17836 / JCM 10339 / NBRC 14399</strain>
    </source>
</reference>
<dbReference type="eggNOG" id="COG1216">
    <property type="taxonomic scope" value="Bacteria"/>
</dbReference>
<evidence type="ECO:0000313" key="7">
    <source>
        <dbReference type="Proteomes" id="UP000007967"/>
    </source>
</evidence>
<comment type="pathway">
    <text evidence="1">Cell wall biogenesis; cell wall polysaccharide biosynthesis.</text>
</comment>
<sequence>MERSESSPAPAVTTVVVSRNRRDELLASLARHQGPVVLVDNGSTDGTAEMVTRRYPSTELVPLATNLGAQARNIGVELARTPYVAFADDDSWWAPGSLAAATRIFDRYPRIGLLAARILLRAEEVEDPLCRLMEYSPLPDSGELPGRPILGFAACAAVVRRDAFLSVGGFDPVVFFAGEEERVAYDLAAAGWALRYVPELVVHHHPSPTRNRRGRDALVARNTLLTAVMRRPWPVAVRQVAAATGTGGVRAVVSAVPRLPAALRARQTLPADLEVELRQLAEWQATFPTDIAAVSDAVGEATVNGAKG</sequence>